<reference evidence="2" key="1">
    <citation type="journal article" date="2020" name="Stud. Mycol.">
        <title>101 Dothideomycetes genomes: a test case for predicting lifestyles and emergence of pathogens.</title>
        <authorList>
            <person name="Haridas S."/>
            <person name="Albert R."/>
            <person name="Binder M."/>
            <person name="Bloem J."/>
            <person name="Labutti K."/>
            <person name="Salamov A."/>
            <person name="Andreopoulos B."/>
            <person name="Baker S."/>
            <person name="Barry K."/>
            <person name="Bills G."/>
            <person name="Bluhm B."/>
            <person name="Cannon C."/>
            <person name="Castanera R."/>
            <person name="Culley D."/>
            <person name="Daum C."/>
            <person name="Ezra D."/>
            <person name="Gonzalez J."/>
            <person name="Henrissat B."/>
            <person name="Kuo A."/>
            <person name="Liang C."/>
            <person name="Lipzen A."/>
            <person name="Lutzoni F."/>
            <person name="Magnuson J."/>
            <person name="Mondo S."/>
            <person name="Nolan M."/>
            <person name="Ohm R."/>
            <person name="Pangilinan J."/>
            <person name="Park H.-J."/>
            <person name="Ramirez L."/>
            <person name="Alfaro M."/>
            <person name="Sun H."/>
            <person name="Tritt A."/>
            <person name="Yoshinaga Y."/>
            <person name="Zwiers L.-H."/>
            <person name="Turgeon B."/>
            <person name="Goodwin S."/>
            <person name="Spatafora J."/>
            <person name="Crous P."/>
            <person name="Grigoriev I."/>
        </authorList>
    </citation>
    <scope>NUCLEOTIDE SEQUENCE</scope>
    <source>
        <strain evidence="2">CBS 122367</strain>
    </source>
</reference>
<dbReference type="EMBL" id="MU005579">
    <property type="protein sequence ID" value="KAF2685382.1"/>
    <property type="molecule type" value="Genomic_DNA"/>
</dbReference>
<keyword evidence="3" id="KW-1185">Reference proteome</keyword>
<feature type="compositionally biased region" description="Polar residues" evidence="1">
    <location>
        <begin position="64"/>
        <end position="74"/>
    </location>
</feature>
<accession>A0A6G1J4E3</accession>
<feature type="compositionally biased region" description="Low complexity" evidence="1">
    <location>
        <begin position="134"/>
        <end position="144"/>
    </location>
</feature>
<proteinExistence type="predicted"/>
<feature type="region of interest" description="Disordered" evidence="1">
    <location>
        <begin position="127"/>
        <end position="161"/>
    </location>
</feature>
<evidence type="ECO:0000313" key="2">
    <source>
        <dbReference type="EMBL" id="KAF2685382.1"/>
    </source>
</evidence>
<evidence type="ECO:0000256" key="1">
    <source>
        <dbReference type="SAM" id="MobiDB-lite"/>
    </source>
</evidence>
<dbReference type="AlphaFoldDB" id="A0A6G1J4E3"/>
<feature type="region of interest" description="Disordered" evidence="1">
    <location>
        <begin position="31"/>
        <end position="74"/>
    </location>
</feature>
<protein>
    <submittedName>
        <fullName evidence="2">Uncharacterized protein</fullName>
    </submittedName>
</protein>
<feature type="compositionally biased region" description="Low complexity" evidence="1">
    <location>
        <begin position="34"/>
        <end position="63"/>
    </location>
</feature>
<gene>
    <name evidence="2" type="ORF">K458DRAFT_403582</name>
</gene>
<dbReference type="Proteomes" id="UP000799291">
    <property type="component" value="Unassembled WGS sequence"/>
</dbReference>
<name>A0A6G1J4E3_9PLEO</name>
<organism evidence="2 3">
    <name type="scientific">Lentithecium fluviatile CBS 122367</name>
    <dbReference type="NCBI Taxonomy" id="1168545"/>
    <lineage>
        <taxon>Eukaryota</taxon>
        <taxon>Fungi</taxon>
        <taxon>Dikarya</taxon>
        <taxon>Ascomycota</taxon>
        <taxon>Pezizomycotina</taxon>
        <taxon>Dothideomycetes</taxon>
        <taxon>Pleosporomycetidae</taxon>
        <taxon>Pleosporales</taxon>
        <taxon>Massarineae</taxon>
        <taxon>Lentitheciaceae</taxon>
        <taxon>Lentithecium</taxon>
    </lineage>
</organism>
<sequence length="161" mass="16451">MTSRASYLTTPIIIDQTCPRLKEKLMHTPQAPVSLTTSPSPSAPASTPAPLSLPTPSELPALANTSGNLNASSSPTPSGNLLLAVLINAAILCATPTPIPPNLSLKSSQILTNVPATLKKNFNFLSSPSPGSTASNNRSARNSSCGGDKSRKYPTGIGCAA</sequence>
<evidence type="ECO:0000313" key="3">
    <source>
        <dbReference type="Proteomes" id="UP000799291"/>
    </source>
</evidence>